<dbReference type="InterPro" id="IPR036490">
    <property type="entry name" value="ThsB_TIR-like_sf"/>
</dbReference>
<sequence length="133" mass="15040">MGYKKKIFVSYDYTNDKHYKNLLLAWDANRLFDFSIHDHSADVGINSSNAGAIKSVLSRYINEATYFLVIIGPKTHKSQWVKWEIEKAVELGKRIVAVKTDRENTSPSELYGVGASWAMSFTYQSIVDAIANA</sequence>
<name>A0ABV8QUD2_9BACT</name>
<dbReference type="InterPro" id="IPR015032">
    <property type="entry name" value="ThsB__TIR-like_domain"/>
</dbReference>
<dbReference type="Gene3D" id="3.40.50.11200">
    <property type="match status" value="1"/>
</dbReference>
<dbReference type="SUPFAM" id="SSF52206">
    <property type="entry name" value="Hypothetical protein MTH538"/>
    <property type="match status" value="1"/>
</dbReference>
<evidence type="ECO:0000313" key="2">
    <source>
        <dbReference type="EMBL" id="MFC4263850.1"/>
    </source>
</evidence>
<reference evidence="3" key="1">
    <citation type="journal article" date="2019" name="Int. J. Syst. Evol. Microbiol.">
        <title>The Global Catalogue of Microorganisms (GCM) 10K type strain sequencing project: providing services to taxonomists for standard genome sequencing and annotation.</title>
        <authorList>
            <consortium name="The Broad Institute Genomics Platform"/>
            <consortium name="The Broad Institute Genome Sequencing Center for Infectious Disease"/>
            <person name="Wu L."/>
            <person name="Ma J."/>
        </authorList>
    </citation>
    <scope>NUCLEOTIDE SEQUENCE [LARGE SCALE GENOMIC DNA]</scope>
    <source>
        <strain evidence="3">CECT 8289</strain>
    </source>
</reference>
<dbReference type="Pfam" id="PF08937">
    <property type="entry name" value="ThsB_TIR"/>
    <property type="match status" value="1"/>
</dbReference>
<keyword evidence="3" id="KW-1185">Reference proteome</keyword>
<feature type="domain" description="Thoeris protein ThsB TIR-like" evidence="1">
    <location>
        <begin position="8"/>
        <end position="103"/>
    </location>
</feature>
<gene>
    <name evidence="2" type="ORF">ACFOWM_13215</name>
</gene>
<dbReference type="EMBL" id="JBHSCZ010000005">
    <property type="protein sequence ID" value="MFC4263850.1"/>
    <property type="molecule type" value="Genomic_DNA"/>
</dbReference>
<organism evidence="2 3">
    <name type="scientific">Ferruginibacter yonginensis</name>
    <dbReference type="NCBI Taxonomy" id="1310416"/>
    <lineage>
        <taxon>Bacteria</taxon>
        <taxon>Pseudomonadati</taxon>
        <taxon>Bacteroidota</taxon>
        <taxon>Chitinophagia</taxon>
        <taxon>Chitinophagales</taxon>
        <taxon>Chitinophagaceae</taxon>
        <taxon>Ferruginibacter</taxon>
    </lineage>
</organism>
<evidence type="ECO:0000259" key="1">
    <source>
        <dbReference type="Pfam" id="PF08937"/>
    </source>
</evidence>
<accession>A0ABV8QUD2</accession>
<dbReference type="RefSeq" id="WP_379710934.1">
    <property type="nucleotide sequence ID" value="NZ_JBHSCZ010000005.1"/>
</dbReference>
<comment type="caution">
    <text evidence="2">The sequence shown here is derived from an EMBL/GenBank/DDBJ whole genome shotgun (WGS) entry which is preliminary data.</text>
</comment>
<evidence type="ECO:0000313" key="3">
    <source>
        <dbReference type="Proteomes" id="UP001595907"/>
    </source>
</evidence>
<protein>
    <submittedName>
        <fullName evidence="2">TIR domain-containing protein</fullName>
    </submittedName>
</protein>
<proteinExistence type="predicted"/>
<dbReference type="Proteomes" id="UP001595907">
    <property type="component" value="Unassembled WGS sequence"/>
</dbReference>